<evidence type="ECO:0000313" key="3">
    <source>
        <dbReference type="EMBL" id="PKQ64747.1"/>
    </source>
</evidence>
<feature type="domain" description="Pyrrolo-quinoline quinone repeat" evidence="2">
    <location>
        <begin position="92"/>
        <end position="330"/>
    </location>
</feature>
<organism evidence="3 4">
    <name type="scientific">Labilibaculum manganireducens</name>
    <dbReference type="NCBI Taxonomy" id="1940525"/>
    <lineage>
        <taxon>Bacteria</taxon>
        <taxon>Pseudomonadati</taxon>
        <taxon>Bacteroidota</taxon>
        <taxon>Bacteroidia</taxon>
        <taxon>Marinilabiliales</taxon>
        <taxon>Marinifilaceae</taxon>
        <taxon>Labilibaculum</taxon>
    </lineage>
</organism>
<comment type="caution">
    <text evidence="3">The sequence shown here is derived from an EMBL/GenBank/DDBJ whole genome shotgun (WGS) entry which is preliminary data.</text>
</comment>
<protein>
    <recommendedName>
        <fullName evidence="2">Pyrrolo-quinoline quinone repeat domain-containing protein</fullName>
    </recommendedName>
</protein>
<keyword evidence="4" id="KW-1185">Reference proteome</keyword>
<proteinExistence type="predicted"/>
<sequence length="407" mass="45409">MKLINIFFVAFSSLLLVQCKNAAQQSEWRGPDRNGIYTETNLLKVWPENGPELLWKFEDLGLGYSSAAVTDDKVYTSGTIDSMSYIFSFGLSGNLIWKKEYGKEWSENFPGGRSTPQIYDGKGYLLTGLGKLICFDAEKGDFIWTKDLFRDFDGQNVFYGITENLLIDDDKLICTPGGLDANVIALNKDTGDLIWKSAGVGEKSAYCSPLIITHKEKKYLITNTAKSLISIDPDNGKLMWSYELKYPHGIHGNTPIYKDDYVFTMNGWGFGSVMLKIKDDGQAVEEVWTSGLFDLEHGGAVLIDENLFGTDYTTKSFSCVDMKTGEVKKTVKDLAPGTVIAADGMIYCYAYSGELALIQPMANGFEVVSRFHVPGVKRDHIAHPVIKEGKMYIRYANGMYVYSIVNT</sequence>
<dbReference type="PANTHER" id="PTHR34512:SF30">
    <property type="entry name" value="OUTER MEMBRANE PROTEIN ASSEMBLY FACTOR BAMB"/>
    <property type="match status" value="1"/>
</dbReference>
<dbReference type="Gene3D" id="2.130.10.10">
    <property type="entry name" value="YVTN repeat-like/Quinoprotein amine dehydrogenase"/>
    <property type="match status" value="1"/>
</dbReference>
<dbReference type="EMBL" id="MVDE01000021">
    <property type="protein sequence ID" value="PKQ64747.1"/>
    <property type="molecule type" value="Genomic_DNA"/>
</dbReference>
<dbReference type="InterPro" id="IPR011047">
    <property type="entry name" value="Quinoprotein_ADH-like_sf"/>
</dbReference>
<evidence type="ECO:0000259" key="2">
    <source>
        <dbReference type="Pfam" id="PF13360"/>
    </source>
</evidence>
<dbReference type="InterPro" id="IPR015943">
    <property type="entry name" value="WD40/YVTN_repeat-like_dom_sf"/>
</dbReference>
<keyword evidence="1" id="KW-0732">Signal</keyword>
<dbReference type="PANTHER" id="PTHR34512">
    <property type="entry name" value="CELL SURFACE PROTEIN"/>
    <property type="match status" value="1"/>
</dbReference>
<reference evidence="3 4" key="1">
    <citation type="journal article" date="2017" name="Front. Microbiol.">
        <title>Labilibaculum manganireducens gen. nov., sp. nov. and Labilibaculum filiforme sp. nov., Novel Bacteroidetes Isolated from Subsurface Sediments of the Baltic Sea.</title>
        <authorList>
            <person name="Vandieken V."/>
            <person name="Marshall I.P."/>
            <person name="Niemann H."/>
            <person name="Engelen B."/>
            <person name="Cypionka H."/>
        </authorList>
    </citation>
    <scope>NUCLEOTIDE SEQUENCE [LARGE SCALE GENOMIC DNA]</scope>
    <source>
        <strain evidence="3 4">59.10-2M</strain>
    </source>
</reference>
<feature type="chain" id="PRO_5015007981" description="Pyrrolo-quinoline quinone repeat domain-containing protein" evidence="1">
    <location>
        <begin position="23"/>
        <end position="407"/>
    </location>
</feature>
<name>A0A2N3I364_9BACT</name>
<feature type="signal peptide" evidence="1">
    <location>
        <begin position="1"/>
        <end position="22"/>
    </location>
</feature>
<dbReference type="Pfam" id="PF13360">
    <property type="entry name" value="PQQ_2"/>
    <property type="match status" value="1"/>
</dbReference>
<evidence type="ECO:0000313" key="4">
    <source>
        <dbReference type="Proteomes" id="UP000233618"/>
    </source>
</evidence>
<dbReference type="Proteomes" id="UP000233618">
    <property type="component" value="Unassembled WGS sequence"/>
</dbReference>
<gene>
    <name evidence="3" type="ORF">BZG01_13790</name>
</gene>
<dbReference type="RefSeq" id="WP_101310432.1">
    <property type="nucleotide sequence ID" value="NZ_MVDE01000021.1"/>
</dbReference>
<dbReference type="AlphaFoldDB" id="A0A2N3I364"/>
<dbReference type="SUPFAM" id="SSF50998">
    <property type="entry name" value="Quinoprotein alcohol dehydrogenase-like"/>
    <property type="match status" value="1"/>
</dbReference>
<accession>A0A2N3I364</accession>
<dbReference type="InterPro" id="IPR002372">
    <property type="entry name" value="PQQ_rpt_dom"/>
</dbReference>
<evidence type="ECO:0000256" key="1">
    <source>
        <dbReference type="SAM" id="SignalP"/>
    </source>
</evidence>